<dbReference type="RefSeq" id="WP_015651159.1">
    <property type="nucleotide sequence ID" value="NC_020506.1"/>
</dbReference>
<evidence type="ECO:0000313" key="3">
    <source>
        <dbReference type="Proteomes" id="UP000011760"/>
    </source>
</evidence>
<dbReference type="HOGENOM" id="CLU_030006_3_4_11"/>
<sequence length="235" mass="25552">MHIVAHRGAEDLHLENSMAAFQAAAPADAFELDVHTTLDNQLIVLHDRTAARVAAADSAHRDAPVASLTLEQVKEITLLDGSRVPTLEEVLAATELPIQVEIKAPSAVPALQTLLARQPSELERLLFICFIDVASVELADRLPAARLGFLREHGFGDLSVLEQVPARNAAAVLPYWKSLELEAISALHARGIKVGCWTIRDEHSFDIAQQAGVDFVTVSDPTRFLNPGNPSPLQW</sequence>
<dbReference type="OrthoDB" id="3268277at2"/>
<keyword evidence="3" id="KW-1185">Reference proteome</keyword>
<reference evidence="2 3" key="1">
    <citation type="submission" date="2013-02" db="EMBL/GenBank/DDBJ databases">
        <title>The complete genome sequence of Corynebacterium callunae DSM 20147.</title>
        <authorList>
            <person name="Ruckert C."/>
            <person name="Albersmeier A."/>
            <person name="Kalinowski J."/>
        </authorList>
    </citation>
    <scope>NUCLEOTIDE SEQUENCE [LARGE SCALE GENOMIC DNA]</scope>
    <source>
        <strain evidence="2 3">DSM 20147</strain>
    </source>
</reference>
<dbReference type="GO" id="GO:0008081">
    <property type="term" value="F:phosphoric diester hydrolase activity"/>
    <property type="evidence" value="ECO:0007669"/>
    <property type="project" value="InterPro"/>
</dbReference>
<organism evidence="2 3">
    <name type="scientific">Corynebacterium callunae DSM 20147</name>
    <dbReference type="NCBI Taxonomy" id="1121353"/>
    <lineage>
        <taxon>Bacteria</taxon>
        <taxon>Bacillati</taxon>
        <taxon>Actinomycetota</taxon>
        <taxon>Actinomycetes</taxon>
        <taxon>Mycobacteriales</taxon>
        <taxon>Corynebacteriaceae</taxon>
        <taxon>Corynebacterium</taxon>
    </lineage>
</organism>
<dbReference type="AlphaFoldDB" id="M1UYQ8"/>
<dbReference type="Proteomes" id="UP000011760">
    <property type="component" value="Chromosome"/>
</dbReference>
<accession>M1UYQ8</accession>
<evidence type="ECO:0000313" key="2">
    <source>
        <dbReference type="EMBL" id="AGG66728.1"/>
    </source>
</evidence>
<dbReference type="Gene3D" id="3.20.20.190">
    <property type="entry name" value="Phosphatidylinositol (PI) phosphodiesterase"/>
    <property type="match status" value="1"/>
</dbReference>
<dbReference type="PANTHER" id="PTHR46211:SF14">
    <property type="entry name" value="GLYCEROPHOSPHODIESTER PHOSPHODIESTERASE"/>
    <property type="match status" value="1"/>
</dbReference>
<gene>
    <name evidence="2" type="ORF">H924_06420</name>
</gene>
<dbReference type="InterPro" id="IPR030395">
    <property type="entry name" value="GP_PDE_dom"/>
</dbReference>
<protein>
    <submittedName>
        <fullName evidence="2">Glycerophosphoryl diester phosphodiesterase</fullName>
    </submittedName>
</protein>
<dbReference type="Pfam" id="PF03009">
    <property type="entry name" value="GDPD"/>
    <property type="match status" value="1"/>
</dbReference>
<dbReference type="KEGG" id="ccn:H924_06420"/>
<dbReference type="PROSITE" id="PS51704">
    <property type="entry name" value="GP_PDE"/>
    <property type="match status" value="1"/>
</dbReference>
<dbReference type="STRING" id="1121353.H924_06420"/>
<dbReference type="InterPro" id="IPR017946">
    <property type="entry name" value="PLC-like_Pdiesterase_TIM-brl"/>
</dbReference>
<dbReference type="PATRIC" id="fig|1121353.3.peg.1310"/>
<dbReference type="CDD" id="cd08556">
    <property type="entry name" value="GDPD"/>
    <property type="match status" value="1"/>
</dbReference>
<dbReference type="EMBL" id="CP004354">
    <property type="protein sequence ID" value="AGG66728.1"/>
    <property type="molecule type" value="Genomic_DNA"/>
</dbReference>
<evidence type="ECO:0000259" key="1">
    <source>
        <dbReference type="PROSITE" id="PS51704"/>
    </source>
</evidence>
<dbReference type="SUPFAM" id="SSF51695">
    <property type="entry name" value="PLC-like phosphodiesterases"/>
    <property type="match status" value="1"/>
</dbReference>
<feature type="domain" description="GP-PDE" evidence="1">
    <location>
        <begin position="1"/>
        <end position="228"/>
    </location>
</feature>
<dbReference type="PANTHER" id="PTHR46211">
    <property type="entry name" value="GLYCEROPHOSPHORYL DIESTER PHOSPHODIESTERASE"/>
    <property type="match status" value="1"/>
</dbReference>
<dbReference type="eggNOG" id="COG0584">
    <property type="taxonomic scope" value="Bacteria"/>
</dbReference>
<dbReference type="GO" id="GO:0006629">
    <property type="term" value="P:lipid metabolic process"/>
    <property type="evidence" value="ECO:0007669"/>
    <property type="project" value="InterPro"/>
</dbReference>
<name>M1UYQ8_9CORY</name>
<proteinExistence type="predicted"/>